<evidence type="ECO:0000256" key="7">
    <source>
        <dbReference type="ARBA" id="ARBA00023237"/>
    </source>
</evidence>
<evidence type="ECO:0000313" key="11">
    <source>
        <dbReference type="RefSeq" id="XP_065669181.1"/>
    </source>
</evidence>
<feature type="transmembrane region" description="Helical" evidence="8">
    <location>
        <begin position="972"/>
        <end position="991"/>
    </location>
</feature>
<protein>
    <submittedName>
        <fullName evidence="11">Uncharacterized protein LOC136088690 isoform X1</fullName>
    </submittedName>
</protein>
<organism evidence="10 11">
    <name type="scientific">Hydra vulgaris</name>
    <name type="common">Hydra</name>
    <name type="synonym">Hydra attenuata</name>
    <dbReference type="NCBI Taxonomy" id="6087"/>
    <lineage>
        <taxon>Eukaryota</taxon>
        <taxon>Metazoa</taxon>
        <taxon>Cnidaria</taxon>
        <taxon>Hydrozoa</taxon>
        <taxon>Hydroidolina</taxon>
        <taxon>Anthoathecata</taxon>
        <taxon>Aplanulata</taxon>
        <taxon>Hydridae</taxon>
        <taxon>Hydra</taxon>
    </lineage>
</organism>
<gene>
    <name evidence="11" type="primary">LOC136088690</name>
</gene>
<evidence type="ECO:0000256" key="1">
    <source>
        <dbReference type="ARBA" id="ARBA00004196"/>
    </source>
</evidence>
<keyword evidence="7" id="KW-0998">Cell outer membrane</keyword>
<evidence type="ECO:0000313" key="10">
    <source>
        <dbReference type="Proteomes" id="UP001652625"/>
    </source>
</evidence>
<dbReference type="InterPro" id="IPR003368">
    <property type="entry name" value="POMP_repeat"/>
</dbReference>
<dbReference type="RefSeq" id="XP_065669181.1">
    <property type="nucleotide sequence ID" value="XM_065813109.1"/>
</dbReference>
<keyword evidence="6 8" id="KW-0472">Membrane</keyword>
<feature type="chain" id="PRO_5046770965" evidence="9">
    <location>
        <begin position="17"/>
        <end position="1114"/>
    </location>
</feature>
<dbReference type="PANTHER" id="PTHR32158:SF21">
    <property type="match status" value="1"/>
</dbReference>
<feature type="transmembrane region" description="Helical" evidence="8">
    <location>
        <begin position="997"/>
        <end position="1016"/>
    </location>
</feature>
<evidence type="ECO:0000256" key="4">
    <source>
        <dbReference type="ARBA" id="ARBA00022525"/>
    </source>
</evidence>
<keyword evidence="4" id="KW-0964">Secreted</keyword>
<evidence type="ECO:0000256" key="6">
    <source>
        <dbReference type="ARBA" id="ARBA00023136"/>
    </source>
</evidence>
<evidence type="ECO:0000256" key="2">
    <source>
        <dbReference type="ARBA" id="ARBA00004442"/>
    </source>
</evidence>
<name>A0ABM4D4G3_HYDVU</name>
<feature type="transmembrane region" description="Helical" evidence="8">
    <location>
        <begin position="1053"/>
        <end position="1077"/>
    </location>
</feature>
<feature type="transmembrane region" description="Helical" evidence="8">
    <location>
        <begin position="723"/>
        <end position="747"/>
    </location>
</feature>
<feature type="transmembrane region" description="Helical" evidence="8">
    <location>
        <begin position="1028"/>
        <end position="1047"/>
    </location>
</feature>
<dbReference type="PANTHER" id="PTHR32158">
    <property type="entry name" value="RING-TYPE DOMAIN-CONTAINING PROTEIN"/>
    <property type="match status" value="1"/>
</dbReference>
<evidence type="ECO:0000256" key="9">
    <source>
        <dbReference type="SAM" id="SignalP"/>
    </source>
</evidence>
<accession>A0ABM4D4G3</accession>
<keyword evidence="5 9" id="KW-0732">Signal</keyword>
<keyword evidence="8" id="KW-0812">Transmembrane</keyword>
<keyword evidence="8" id="KW-1133">Transmembrane helix</keyword>
<feature type="transmembrane region" description="Helical" evidence="8">
    <location>
        <begin position="870"/>
        <end position="891"/>
    </location>
</feature>
<feature type="transmembrane region" description="Helical" evidence="8">
    <location>
        <begin position="916"/>
        <end position="944"/>
    </location>
</feature>
<dbReference type="Proteomes" id="UP001652625">
    <property type="component" value="Chromosome 12"/>
</dbReference>
<sequence>MFILIIAYAILKFISAKEYRLCDDNQREVVVNFTYSNNCTENNQQIRCSTLSAALSVLNLTNICIVIEDNQTFRNVIVIKDVSNLTVIGINSEIVINCTSSSNAGILIYNVTRLLLRNLHITHCGSVSKQTFRRNAITLSSALYFSDLFNVTFINVQFTYSIGYSVVLQNCKGKIEFKTVGFQNNTIFVPLNDSLEHHLGGGLLIWYSHEENNEIANINIENCIFQWNSGIINSVSKTKKLADEFDVPFNRGGGLSVFFTEVSSKSVLSITKCVFWCNKGLWGGGLYIFQGLSSSILIKESTFFHNNGIFGGALSFSNNLSTGKSVTFQNCNFTNNSAQLGSAIYLFQVSLVLNQSQFSHNHWHLKQTIGQGAIYTHYSKIQFYGENIFNNNLNTAIILENAVAFVSGQLYFKANKGNKGGALRLYINSRIVMNSNSSSMSFINNSAFQGGAIYAEQSLSCTFYVIHKLDENENCFLSNKQSGKLEYSNNIANYVINDIFVPTLRCCHFNFWNYFGTNKFLTDPVNLYAYKDNFKNIYPGKIINPTVLLVDELNQSLSSSIDVYLNGSLQRFVVKENKITMQVFGMKEQKYSIIFSLKSVYQVSFEFNLTFCPLGYAMEKGSCICNSEKNLRKGIACNKDGTISLLAGLYVNYTQKAIETDTETTHLCPYGYCTSCPNLTCSFGPDKQCAYERLGYLCSKCPENKTVEFGGEDCVDKCSLLNLWFILLGILFMFALVCFAAFLNICIYDSWLNSCIYFYQVIQYHVTAKQNREDTFVNTFLQNIINFYGVHIGTHKMNVCLINEWNDLDKVAFNYLIPLTMLVSVIFIANWNKLHNALQTLNNKVIYLFILKDKSNEEVNLKRESNIIRVYVLISVLAYADITRITLTILYPVEYDGVKNHVYIYGEWPFFSHRHLIYSIIAIFIALFIVLLWPLLLITTVWWTKLKVFQYFGRLHPIFSAFHAPFHDRFRWFASLYFFSRVAIIAFGILIDDKLIQMTYATMSSLTVLFVFTLCFPYKNPASNYFDVFLQSLLLLSGVLSIGRYGLPVQKYTIFLFAVVRVLMILPFILLLLRWLYCFSVWINLKAKGQFGLKSYTSFIRKISIIGPYTIFLG</sequence>
<keyword evidence="10" id="KW-1185">Reference proteome</keyword>
<proteinExistence type="predicted"/>
<comment type="subcellular location">
    <subcellularLocation>
        <location evidence="1">Cell envelope</location>
    </subcellularLocation>
    <subcellularLocation>
        <location evidence="2">Cell outer membrane</location>
    </subcellularLocation>
    <subcellularLocation>
        <location evidence="3">Secreted</location>
    </subcellularLocation>
</comment>
<feature type="signal peptide" evidence="9">
    <location>
        <begin position="1"/>
        <end position="16"/>
    </location>
</feature>
<evidence type="ECO:0000256" key="3">
    <source>
        <dbReference type="ARBA" id="ARBA00004613"/>
    </source>
</evidence>
<dbReference type="SUPFAM" id="SSF51126">
    <property type="entry name" value="Pectin lyase-like"/>
    <property type="match status" value="1"/>
</dbReference>
<dbReference type="InterPro" id="IPR011050">
    <property type="entry name" value="Pectin_lyase_fold/virulence"/>
</dbReference>
<evidence type="ECO:0000256" key="5">
    <source>
        <dbReference type="ARBA" id="ARBA00022729"/>
    </source>
</evidence>
<evidence type="ECO:0000256" key="8">
    <source>
        <dbReference type="SAM" id="Phobius"/>
    </source>
</evidence>
<dbReference type="GeneID" id="136088690"/>
<dbReference type="NCBIfam" id="TIGR01376">
    <property type="entry name" value="POMP_repeat"/>
    <property type="match status" value="1"/>
</dbReference>
<reference evidence="11" key="1">
    <citation type="submission" date="2025-08" db="UniProtKB">
        <authorList>
            <consortium name="RefSeq"/>
        </authorList>
    </citation>
    <scope>IDENTIFICATION</scope>
</reference>